<feature type="region of interest" description="Disordered" evidence="1">
    <location>
        <begin position="99"/>
        <end position="127"/>
    </location>
</feature>
<feature type="compositionally biased region" description="Basic residues" evidence="1">
    <location>
        <begin position="110"/>
        <end position="124"/>
    </location>
</feature>
<protein>
    <submittedName>
        <fullName evidence="2">Uncharacterized protein</fullName>
    </submittedName>
</protein>
<evidence type="ECO:0000256" key="1">
    <source>
        <dbReference type="SAM" id="MobiDB-lite"/>
    </source>
</evidence>
<keyword evidence="3" id="KW-1185">Reference proteome</keyword>
<proteinExistence type="predicted"/>
<dbReference type="EMBL" id="CAJVCH010426664">
    <property type="protein sequence ID" value="CAG7818654.1"/>
    <property type="molecule type" value="Genomic_DNA"/>
</dbReference>
<evidence type="ECO:0000313" key="3">
    <source>
        <dbReference type="Proteomes" id="UP000708208"/>
    </source>
</evidence>
<feature type="region of interest" description="Disordered" evidence="1">
    <location>
        <begin position="1"/>
        <end position="61"/>
    </location>
</feature>
<feature type="compositionally biased region" description="Low complexity" evidence="1">
    <location>
        <begin position="27"/>
        <end position="39"/>
    </location>
</feature>
<evidence type="ECO:0000313" key="2">
    <source>
        <dbReference type="EMBL" id="CAG7818654.1"/>
    </source>
</evidence>
<dbReference type="Proteomes" id="UP000708208">
    <property type="component" value="Unassembled WGS sequence"/>
</dbReference>
<accession>A0A8J2PLY3</accession>
<organism evidence="2 3">
    <name type="scientific">Allacma fusca</name>
    <dbReference type="NCBI Taxonomy" id="39272"/>
    <lineage>
        <taxon>Eukaryota</taxon>
        <taxon>Metazoa</taxon>
        <taxon>Ecdysozoa</taxon>
        <taxon>Arthropoda</taxon>
        <taxon>Hexapoda</taxon>
        <taxon>Collembola</taxon>
        <taxon>Symphypleona</taxon>
        <taxon>Sminthuridae</taxon>
        <taxon>Allacma</taxon>
    </lineage>
</organism>
<dbReference type="OrthoDB" id="3137333at2759"/>
<gene>
    <name evidence="2" type="ORF">AFUS01_LOCUS29141</name>
</gene>
<comment type="caution">
    <text evidence="2">The sequence shown here is derived from an EMBL/GenBank/DDBJ whole genome shotgun (WGS) entry which is preliminary data.</text>
</comment>
<reference evidence="2" key="1">
    <citation type="submission" date="2021-06" db="EMBL/GenBank/DDBJ databases">
        <authorList>
            <person name="Hodson N. C."/>
            <person name="Mongue J. A."/>
            <person name="Jaron S. K."/>
        </authorList>
    </citation>
    <scope>NUCLEOTIDE SEQUENCE</scope>
</reference>
<feature type="non-terminal residue" evidence="2">
    <location>
        <position position="1"/>
    </location>
</feature>
<dbReference type="AlphaFoldDB" id="A0A8J2PLY3"/>
<sequence length="143" mass="14638">SSPRRVAVPVLVKDGKPCGSSNGDANTTSGGSVSTGSASNIGNSASPNSQPSLGLPPNCSQGGSMVSFYHQTSSSCTGSSALGGSSSLAALGGYQRHSLTPTLGMSSHGLPHHHHHQQQQHHHQQQGLMCATTYLPPLQSRAW</sequence>
<name>A0A8J2PLY3_9HEXA</name>
<feature type="compositionally biased region" description="Polar residues" evidence="1">
    <location>
        <begin position="40"/>
        <end position="61"/>
    </location>
</feature>